<sequence length="184" mass="20899">MKIIKPLPTLKEILTIGIISFLCQQAISQKETETNVKKFKSAFQQDKEFEVYENIGFFKTYKNTLSFYNQKMGISFTAGHAVQGLALSSKLPDIQLMTQVLLTYDVQSNLQIYALGKYVDRPINNSGESQTSMNPLFEQSELGMGIKANIYDIELDMGPKLILDTQSINSNNFFRINTKISKKF</sequence>
<evidence type="ECO:0000313" key="1">
    <source>
        <dbReference type="EMBL" id="RXG25764.1"/>
    </source>
</evidence>
<keyword evidence="2" id="KW-1185">Reference proteome</keyword>
<dbReference type="OrthoDB" id="1444400at2"/>
<protein>
    <recommendedName>
        <fullName evidence="3">Outer membrane protein with beta-barrel domain</fullName>
    </recommendedName>
</protein>
<gene>
    <name evidence="1" type="ORF">DSM02_934</name>
</gene>
<evidence type="ECO:0000313" key="2">
    <source>
        <dbReference type="Proteomes" id="UP000289859"/>
    </source>
</evidence>
<dbReference type="AlphaFoldDB" id="A0A4Q0PFU0"/>
<dbReference type="EMBL" id="QOVK01000002">
    <property type="protein sequence ID" value="RXG25764.1"/>
    <property type="molecule type" value="Genomic_DNA"/>
</dbReference>
<evidence type="ECO:0008006" key="3">
    <source>
        <dbReference type="Google" id="ProtNLM"/>
    </source>
</evidence>
<dbReference type="Proteomes" id="UP000289859">
    <property type="component" value="Unassembled WGS sequence"/>
</dbReference>
<comment type="caution">
    <text evidence="1">The sequence shown here is derived from an EMBL/GenBank/DDBJ whole genome shotgun (WGS) entry which is preliminary data.</text>
</comment>
<name>A0A4Q0PFU0_9FLAO</name>
<dbReference type="RefSeq" id="WP_128764541.1">
    <property type="nucleotide sequence ID" value="NZ_JBHUOO010000044.1"/>
</dbReference>
<proteinExistence type="predicted"/>
<organism evidence="1 2">
    <name type="scientific">Leeuwenhoekiella polynyae</name>
    <dbReference type="NCBI Taxonomy" id="1550906"/>
    <lineage>
        <taxon>Bacteria</taxon>
        <taxon>Pseudomonadati</taxon>
        <taxon>Bacteroidota</taxon>
        <taxon>Flavobacteriia</taxon>
        <taxon>Flavobacteriales</taxon>
        <taxon>Flavobacteriaceae</taxon>
        <taxon>Leeuwenhoekiella</taxon>
    </lineage>
</organism>
<accession>A0A4Q0PFU0</accession>
<reference evidence="1 2" key="1">
    <citation type="submission" date="2018-07" db="EMBL/GenBank/DDBJ databases">
        <title>Leeuwenhoekiella genomics.</title>
        <authorList>
            <person name="Tahon G."/>
            <person name="Willems A."/>
        </authorList>
    </citation>
    <scope>NUCLEOTIDE SEQUENCE [LARGE SCALE GENOMIC DNA]</scope>
    <source>
        <strain evidence="1 2">LMG 29608</strain>
    </source>
</reference>